<name>A0ACB7Y057_9ERIC</name>
<organism evidence="1 2">
    <name type="scientific">Vaccinium darrowii</name>
    <dbReference type="NCBI Taxonomy" id="229202"/>
    <lineage>
        <taxon>Eukaryota</taxon>
        <taxon>Viridiplantae</taxon>
        <taxon>Streptophyta</taxon>
        <taxon>Embryophyta</taxon>
        <taxon>Tracheophyta</taxon>
        <taxon>Spermatophyta</taxon>
        <taxon>Magnoliopsida</taxon>
        <taxon>eudicotyledons</taxon>
        <taxon>Gunneridae</taxon>
        <taxon>Pentapetalae</taxon>
        <taxon>asterids</taxon>
        <taxon>Ericales</taxon>
        <taxon>Ericaceae</taxon>
        <taxon>Vaccinioideae</taxon>
        <taxon>Vaccinieae</taxon>
        <taxon>Vaccinium</taxon>
    </lineage>
</organism>
<gene>
    <name evidence="1" type="ORF">Vadar_017409</name>
</gene>
<evidence type="ECO:0000313" key="2">
    <source>
        <dbReference type="Proteomes" id="UP000828048"/>
    </source>
</evidence>
<reference evidence="1 2" key="1">
    <citation type="journal article" date="2021" name="Hortic Res">
        <title>High-quality reference genome and annotation aids understanding of berry development for evergreen blueberry (Vaccinium darrowii).</title>
        <authorList>
            <person name="Yu J."/>
            <person name="Hulse-Kemp A.M."/>
            <person name="Babiker E."/>
            <person name="Staton M."/>
        </authorList>
    </citation>
    <scope>NUCLEOTIDE SEQUENCE [LARGE SCALE GENOMIC DNA]</scope>
    <source>
        <strain evidence="2">cv. NJ 8807/NJ 8810</strain>
        <tissue evidence="1">Young leaf</tissue>
    </source>
</reference>
<proteinExistence type="predicted"/>
<dbReference type="EMBL" id="CM037155">
    <property type="protein sequence ID" value="KAH7846726.1"/>
    <property type="molecule type" value="Genomic_DNA"/>
</dbReference>
<dbReference type="Proteomes" id="UP000828048">
    <property type="component" value="Chromosome 5"/>
</dbReference>
<comment type="caution">
    <text evidence="1">The sequence shown here is derived from an EMBL/GenBank/DDBJ whole genome shotgun (WGS) entry which is preliminary data.</text>
</comment>
<evidence type="ECO:0000313" key="1">
    <source>
        <dbReference type="EMBL" id="KAH7846726.1"/>
    </source>
</evidence>
<sequence>MGVVTPYLSAPSTPKNRFGDYFFSAPTSPRRISEFYKEFDDVSLTRRSVAAVPFDWEEKPGTPKSTQPNTTSEDGDDFAFDVSEETEKSRILPAEELFDCGKIRPLKPPPQIKLRSETGDSQIWRRSPVSDGRGVFSPRKKKEFDPVGKGVADVEKRAEKEERGRERVSSLSSSNSGRRGTRSVSPYRVSKYPWEEQQQQQQQQTENTSILSKTPAFSPSSSKSKRKWRLRDFFLFRSASEGRAADRDPLRKYTAFFRRRENVKYSSFKSVEGSDSGSSLRRRGQVSAHELHYTANRAVSEDLKKKTFLPYKQGILGRLAFNPAVHALANGFGFSRK</sequence>
<protein>
    <submittedName>
        <fullName evidence="1">Uncharacterized protein</fullName>
    </submittedName>
</protein>
<keyword evidence="2" id="KW-1185">Reference proteome</keyword>
<accession>A0ACB7Y057</accession>